<accession>A0A5N6XNV3</accession>
<organism evidence="1 2">
    <name type="scientific">Aspergillus sergii</name>
    <dbReference type="NCBI Taxonomy" id="1034303"/>
    <lineage>
        <taxon>Eukaryota</taxon>
        <taxon>Fungi</taxon>
        <taxon>Dikarya</taxon>
        <taxon>Ascomycota</taxon>
        <taxon>Pezizomycotina</taxon>
        <taxon>Eurotiomycetes</taxon>
        <taxon>Eurotiomycetidae</taxon>
        <taxon>Eurotiales</taxon>
        <taxon>Aspergillaceae</taxon>
        <taxon>Aspergillus</taxon>
        <taxon>Aspergillus subgen. Circumdati</taxon>
    </lineage>
</organism>
<dbReference type="EMBL" id="ML741761">
    <property type="protein sequence ID" value="KAE8334056.1"/>
    <property type="molecule type" value="Genomic_DNA"/>
</dbReference>
<gene>
    <name evidence="1" type="ORF">BDV39DRAFT_198963</name>
</gene>
<sequence length="136" mass="15735">MHLGFETPLDWFVGRRVIVCGEADYTVWYTRHKIHAHQSIVAEAKKARHVTLGLPQWLGYMGSVQLARRRAQKCNVTVFGILTDGYQWDFVHLHENSRYSLITFRWDSGQSQRIWALLNWMVACAEVQSPRGSDSS</sequence>
<keyword evidence="2" id="KW-1185">Reference proteome</keyword>
<evidence type="ECO:0000313" key="1">
    <source>
        <dbReference type="EMBL" id="KAE8334056.1"/>
    </source>
</evidence>
<protein>
    <submittedName>
        <fullName evidence="1">Uncharacterized protein</fullName>
    </submittedName>
</protein>
<name>A0A5N6XNV3_9EURO</name>
<evidence type="ECO:0000313" key="2">
    <source>
        <dbReference type="Proteomes" id="UP000325945"/>
    </source>
</evidence>
<reference evidence="2" key="1">
    <citation type="submission" date="2019-04" db="EMBL/GenBank/DDBJ databases">
        <title>Friends and foes A comparative genomics studyof 23 Aspergillus species from section Flavi.</title>
        <authorList>
            <consortium name="DOE Joint Genome Institute"/>
            <person name="Kjaerbolling I."/>
            <person name="Vesth T."/>
            <person name="Frisvad J.C."/>
            <person name="Nybo J.L."/>
            <person name="Theobald S."/>
            <person name="Kildgaard S."/>
            <person name="Isbrandt T."/>
            <person name="Kuo A."/>
            <person name="Sato A."/>
            <person name="Lyhne E.K."/>
            <person name="Kogle M.E."/>
            <person name="Wiebenga A."/>
            <person name="Kun R.S."/>
            <person name="Lubbers R.J."/>
            <person name="Makela M.R."/>
            <person name="Barry K."/>
            <person name="Chovatia M."/>
            <person name="Clum A."/>
            <person name="Daum C."/>
            <person name="Haridas S."/>
            <person name="He G."/>
            <person name="LaButti K."/>
            <person name="Lipzen A."/>
            <person name="Mondo S."/>
            <person name="Riley R."/>
            <person name="Salamov A."/>
            <person name="Simmons B.A."/>
            <person name="Magnuson J.K."/>
            <person name="Henrissat B."/>
            <person name="Mortensen U.H."/>
            <person name="Larsen T.O."/>
            <person name="Devries R.P."/>
            <person name="Grigoriev I.V."/>
            <person name="Machida M."/>
            <person name="Baker S.E."/>
            <person name="Andersen M.R."/>
        </authorList>
    </citation>
    <scope>NUCLEOTIDE SEQUENCE [LARGE SCALE GENOMIC DNA]</scope>
    <source>
        <strain evidence="2">CBS 130017</strain>
    </source>
</reference>
<dbReference type="AlphaFoldDB" id="A0A5N6XNV3"/>
<dbReference type="Proteomes" id="UP000325945">
    <property type="component" value="Unassembled WGS sequence"/>
</dbReference>
<proteinExistence type="predicted"/>